<name>R7VFR5_CAPTE</name>
<dbReference type="Proteomes" id="UP000014760">
    <property type="component" value="Unassembled WGS sequence"/>
</dbReference>
<dbReference type="EnsemblMetazoa" id="CapteT207090">
    <property type="protein sequence ID" value="CapteP207090"/>
    <property type="gene ID" value="CapteG207090"/>
</dbReference>
<organism evidence="1">
    <name type="scientific">Capitella teleta</name>
    <name type="common">Polychaete worm</name>
    <dbReference type="NCBI Taxonomy" id="283909"/>
    <lineage>
        <taxon>Eukaryota</taxon>
        <taxon>Metazoa</taxon>
        <taxon>Spiralia</taxon>
        <taxon>Lophotrochozoa</taxon>
        <taxon>Annelida</taxon>
        <taxon>Polychaeta</taxon>
        <taxon>Sedentaria</taxon>
        <taxon>Scolecida</taxon>
        <taxon>Capitellidae</taxon>
        <taxon>Capitella</taxon>
    </lineage>
</organism>
<reference evidence="3" key="1">
    <citation type="submission" date="2012-12" db="EMBL/GenBank/DDBJ databases">
        <authorList>
            <person name="Hellsten U."/>
            <person name="Grimwood J."/>
            <person name="Chapman J.A."/>
            <person name="Shapiro H."/>
            <person name="Aerts A."/>
            <person name="Otillar R.P."/>
            <person name="Terry A.Y."/>
            <person name="Boore J.L."/>
            <person name="Simakov O."/>
            <person name="Marletaz F."/>
            <person name="Cho S.-J."/>
            <person name="Edsinger-Gonzales E."/>
            <person name="Havlak P."/>
            <person name="Kuo D.-H."/>
            <person name="Larsson T."/>
            <person name="Lv J."/>
            <person name="Arendt D."/>
            <person name="Savage R."/>
            <person name="Osoegawa K."/>
            <person name="de Jong P."/>
            <person name="Lindberg D.R."/>
            <person name="Seaver E.C."/>
            <person name="Weisblat D.A."/>
            <person name="Putnam N.H."/>
            <person name="Grigoriev I.V."/>
            <person name="Rokhsar D.S."/>
        </authorList>
    </citation>
    <scope>NUCLEOTIDE SEQUENCE</scope>
    <source>
        <strain evidence="3">I ESC-2004</strain>
    </source>
</reference>
<dbReference type="OrthoDB" id="6046730at2759"/>
<proteinExistence type="predicted"/>
<reference evidence="2" key="3">
    <citation type="submission" date="2015-06" db="UniProtKB">
        <authorList>
            <consortium name="EnsemblMetazoa"/>
        </authorList>
    </citation>
    <scope>IDENTIFICATION</scope>
</reference>
<gene>
    <name evidence="1" type="ORF">CAPTEDRAFT_207090</name>
</gene>
<dbReference type="HOGENOM" id="CLU_059633_0_0_1"/>
<dbReference type="EMBL" id="AMQN01004065">
    <property type="status" value="NOT_ANNOTATED_CDS"/>
    <property type="molecule type" value="Genomic_DNA"/>
</dbReference>
<dbReference type="EMBL" id="KB292507">
    <property type="protein sequence ID" value="ELU17422.1"/>
    <property type="molecule type" value="Genomic_DNA"/>
</dbReference>
<dbReference type="AlphaFoldDB" id="R7VFR5"/>
<keyword evidence="3" id="KW-1185">Reference proteome</keyword>
<protein>
    <submittedName>
        <fullName evidence="1 2">Uncharacterized protein</fullName>
    </submittedName>
</protein>
<feature type="non-terminal residue" evidence="1">
    <location>
        <position position="352"/>
    </location>
</feature>
<evidence type="ECO:0000313" key="2">
    <source>
        <dbReference type="EnsemblMetazoa" id="CapteP207090"/>
    </source>
</evidence>
<evidence type="ECO:0000313" key="3">
    <source>
        <dbReference type="Proteomes" id="UP000014760"/>
    </source>
</evidence>
<sequence>MRPSTRRGVLLLFRAFLSGVLVYQVLWISTIMTKLTLASLADVREKPVITLFTTFASDALREPVTRLVIHNWATLRPAVQPVLFTTTGSGWAVEEALRHGWVVKRVPAVNARGTPFIKAMFESAYNLIDSHFYCFANGDLLFSESLVENIRAVTAFMNSNPNVSDADYTKPFVLGRRSDLAFNSSSALFELTQNPQSMWAQNRSTLAKSDAQDYFLTLRNGFPWDRVPDLVVGRVAVDNYLVLMARYHGMMTVDLTATNKVLHLKQRHFRPYRPDGGYNKELIQRLHPNGVPWALTTTTRARIGTKRDEQGRVIVTTRDGYIPFERGKYFEEYEKMSGFKTLVRKPTFQMLS</sequence>
<evidence type="ECO:0000313" key="1">
    <source>
        <dbReference type="EMBL" id="ELU17422.1"/>
    </source>
</evidence>
<reference evidence="1 3" key="2">
    <citation type="journal article" date="2013" name="Nature">
        <title>Insights into bilaterian evolution from three spiralian genomes.</title>
        <authorList>
            <person name="Simakov O."/>
            <person name="Marletaz F."/>
            <person name="Cho S.J."/>
            <person name="Edsinger-Gonzales E."/>
            <person name="Havlak P."/>
            <person name="Hellsten U."/>
            <person name="Kuo D.H."/>
            <person name="Larsson T."/>
            <person name="Lv J."/>
            <person name="Arendt D."/>
            <person name="Savage R."/>
            <person name="Osoegawa K."/>
            <person name="de Jong P."/>
            <person name="Grimwood J."/>
            <person name="Chapman J.A."/>
            <person name="Shapiro H."/>
            <person name="Aerts A."/>
            <person name="Otillar R.P."/>
            <person name="Terry A.Y."/>
            <person name="Boore J.L."/>
            <person name="Grigoriev I.V."/>
            <person name="Lindberg D.R."/>
            <person name="Seaver E.C."/>
            <person name="Weisblat D.A."/>
            <person name="Putnam N.H."/>
            <person name="Rokhsar D.S."/>
        </authorList>
    </citation>
    <scope>NUCLEOTIDE SEQUENCE</scope>
    <source>
        <strain evidence="1 3">I ESC-2004</strain>
    </source>
</reference>
<accession>R7VFR5</accession>